<feature type="transmembrane region" description="Helical" evidence="7">
    <location>
        <begin position="198"/>
        <end position="218"/>
    </location>
</feature>
<feature type="transmembrane region" description="Helical" evidence="7">
    <location>
        <begin position="340"/>
        <end position="357"/>
    </location>
</feature>
<dbReference type="EMBL" id="JAVRIA010000007">
    <property type="protein sequence ID" value="MDT0559374.1"/>
    <property type="molecule type" value="Genomic_DNA"/>
</dbReference>
<evidence type="ECO:0000256" key="5">
    <source>
        <dbReference type="ARBA" id="ARBA00022989"/>
    </source>
</evidence>
<feature type="transmembrane region" description="Helical" evidence="7">
    <location>
        <begin position="230"/>
        <end position="249"/>
    </location>
</feature>
<evidence type="ECO:0000256" key="4">
    <source>
        <dbReference type="ARBA" id="ARBA00022692"/>
    </source>
</evidence>
<keyword evidence="5 7" id="KW-1133">Transmembrane helix</keyword>
<feature type="transmembrane region" description="Helical" evidence="7">
    <location>
        <begin position="261"/>
        <end position="287"/>
    </location>
</feature>
<evidence type="ECO:0000313" key="8">
    <source>
        <dbReference type="EMBL" id="MDT0559374.1"/>
    </source>
</evidence>
<comment type="caution">
    <text evidence="8">The sequence shown here is derived from an EMBL/GenBank/DDBJ whole genome shotgun (WGS) entry which is preliminary data.</text>
</comment>
<dbReference type="CDD" id="cd06853">
    <property type="entry name" value="GT_WecA_like"/>
    <property type="match status" value="1"/>
</dbReference>
<dbReference type="GO" id="GO:0016740">
    <property type="term" value="F:transferase activity"/>
    <property type="evidence" value="ECO:0007669"/>
    <property type="project" value="UniProtKB-KW"/>
</dbReference>
<keyword evidence="2" id="KW-1003">Cell membrane</keyword>
<protein>
    <submittedName>
        <fullName evidence="8">MraY family glycosyltransferase</fullName>
        <ecNumber evidence="8">2.7.8.-</ecNumber>
    </submittedName>
</protein>
<name>A0ABU2YMJ1_9FLAO</name>
<keyword evidence="4 7" id="KW-0812">Transmembrane</keyword>
<evidence type="ECO:0000256" key="7">
    <source>
        <dbReference type="SAM" id="Phobius"/>
    </source>
</evidence>
<dbReference type="PROSITE" id="PS01348">
    <property type="entry name" value="MRAY_2"/>
    <property type="match status" value="1"/>
</dbReference>
<keyword evidence="3 8" id="KW-0808">Transferase</keyword>
<feature type="transmembrane region" description="Helical" evidence="7">
    <location>
        <begin position="116"/>
        <end position="136"/>
    </location>
</feature>
<dbReference type="PANTHER" id="PTHR22926:SF3">
    <property type="entry name" value="UNDECAPRENYL-PHOSPHATE ALPHA-N-ACETYLGLUCOSAMINYL 1-PHOSPHATE TRANSFERASE"/>
    <property type="match status" value="1"/>
</dbReference>
<feature type="transmembrane region" description="Helical" evidence="7">
    <location>
        <begin position="17"/>
        <end position="41"/>
    </location>
</feature>
<evidence type="ECO:0000256" key="2">
    <source>
        <dbReference type="ARBA" id="ARBA00022475"/>
    </source>
</evidence>
<dbReference type="InterPro" id="IPR018480">
    <property type="entry name" value="PNAcMuramoyl-5peptid_Trfase_CS"/>
</dbReference>
<dbReference type="Proteomes" id="UP001259492">
    <property type="component" value="Unassembled WGS sequence"/>
</dbReference>
<feature type="transmembrane region" description="Helical" evidence="7">
    <location>
        <begin position="62"/>
        <end position="81"/>
    </location>
</feature>
<feature type="transmembrane region" description="Helical" evidence="7">
    <location>
        <begin position="148"/>
        <end position="168"/>
    </location>
</feature>
<sequence length="377" mass="42152">MIQELLSSFNPKEHLEFILIGAFVIAFIISYTTFPTILYVTNKKHLFDEPDDRSVHSAKTPTLGGIGIFFSLVVVITIVGALLNTKILLLLLGALTILFFLGLKDDLTILSARKKFFGQLFAALLLIVFTDTRIIGFSKILDVDILPYWISVIFTLFVYILIVNAYNLIDGVDGLAGSVGLLASLVFVVLFIKAKEYSLATVSVALAGALIAFLRLNFSKKNKIFMGDTGSMIVGFLLAFFTISFIYKAQTDVLTQYHKAAPALALALLFYPLMDTFRVFFIRIFMLKTSPFKPDKNHIHHKFIDNKFSHKSTTVIIIGLNLIIILIAFNCLNMDLNNQILALLAYGSFLYCIPFVVKKYSNKKGEITTNVDVEHNT</sequence>
<accession>A0ABU2YMJ1</accession>
<reference evidence="8 9" key="1">
    <citation type="submission" date="2023-09" db="EMBL/GenBank/DDBJ databases">
        <authorList>
            <person name="Rey-Velasco X."/>
        </authorList>
    </citation>
    <scope>NUCLEOTIDE SEQUENCE [LARGE SCALE GENOMIC DNA]</scope>
    <source>
        <strain evidence="8 9">W332</strain>
    </source>
</reference>
<dbReference type="PANTHER" id="PTHR22926">
    <property type="entry name" value="PHOSPHO-N-ACETYLMURAMOYL-PENTAPEPTIDE-TRANSFERASE"/>
    <property type="match status" value="1"/>
</dbReference>
<dbReference type="EC" id="2.7.8.-" evidence="8"/>
<keyword evidence="9" id="KW-1185">Reference proteome</keyword>
<evidence type="ECO:0000256" key="6">
    <source>
        <dbReference type="ARBA" id="ARBA00023136"/>
    </source>
</evidence>
<feature type="transmembrane region" description="Helical" evidence="7">
    <location>
        <begin position="308"/>
        <end position="328"/>
    </location>
</feature>
<evidence type="ECO:0000256" key="1">
    <source>
        <dbReference type="ARBA" id="ARBA00004651"/>
    </source>
</evidence>
<evidence type="ECO:0000256" key="3">
    <source>
        <dbReference type="ARBA" id="ARBA00022679"/>
    </source>
</evidence>
<comment type="subcellular location">
    <subcellularLocation>
        <location evidence="1">Cell membrane</location>
        <topology evidence="1">Multi-pass membrane protein</topology>
    </subcellularLocation>
</comment>
<evidence type="ECO:0000313" key="9">
    <source>
        <dbReference type="Proteomes" id="UP001259492"/>
    </source>
</evidence>
<organism evidence="8 9">
    <name type="scientific">Microcosmobacter mediterraneus</name>
    <dbReference type="NCBI Taxonomy" id="3075607"/>
    <lineage>
        <taxon>Bacteria</taxon>
        <taxon>Pseudomonadati</taxon>
        <taxon>Bacteroidota</taxon>
        <taxon>Flavobacteriia</taxon>
        <taxon>Flavobacteriales</taxon>
        <taxon>Flavobacteriaceae</taxon>
        <taxon>Microcosmobacter</taxon>
    </lineage>
</organism>
<feature type="transmembrane region" description="Helical" evidence="7">
    <location>
        <begin position="87"/>
        <end position="104"/>
    </location>
</feature>
<feature type="transmembrane region" description="Helical" evidence="7">
    <location>
        <begin position="175"/>
        <end position="192"/>
    </location>
</feature>
<gene>
    <name evidence="8" type="ORF">RM697_11975</name>
</gene>
<keyword evidence="6 7" id="KW-0472">Membrane</keyword>
<dbReference type="InterPro" id="IPR000715">
    <property type="entry name" value="Glycosyl_transferase_4"/>
</dbReference>
<proteinExistence type="predicted"/>
<dbReference type="Pfam" id="PF00953">
    <property type="entry name" value="Glycos_transf_4"/>
    <property type="match status" value="1"/>
</dbReference>
<dbReference type="RefSeq" id="WP_311428137.1">
    <property type="nucleotide sequence ID" value="NZ_JAVRIA010000007.1"/>
</dbReference>